<sequence length="335" mass="38531">MAGSGIEHYLFDIVQSDSVNTMAKLAALSVLKSMIEKDSKLQDKCLEKECVTVLMAALETGLEENDDPSHIVYISVAMEIIFILSQRPICSIQTLVTEEVIRMFLEYVNPSGQFYMFPNNLKQVLADLCEKKHMIGKVKVVTMATEPIEYIHRHTKNKFKRFQCIPDKLKVCDVYNTEGETDVCITDHLIHNHRAWPGQMFGSMDGLAILKQVLDEYFEDSDIEEDFTSSLEHAGSQSGGDLKYVLGQRMRIEDDDTHELYSSKKAKDIKREELAKHVCGMLNRENLKIQFYLFEHVFSCFNRTEQNIDLNFVSFKMFRIIVKHSVKINNVYKGS</sequence>
<evidence type="ECO:0008006" key="3">
    <source>
        <dbReference type="Google" id="ProtNLM"/>
    </source>
</evidence>
<keyword evidence="2" id="KW-1185">Reference proteome</keyword>
<proteinExistence type="predicted"/>
<name>A0ABY7DWT4_MYAAR</name>
<accession>A0ABY7DWT4</accession>
<reference evidence="1" key="1">
    <citation type="submission" date="2022-11" db="EMBL/GenBank/DDBJ databases">
        <title>Centuries of genome instability and evolution in soft-shell clam transmissible cancer (bioRxiv).</title>
        <authorList>
            <person name="Hart S.F.M."/>
            <person name="Yonemitsu M.A."/>
            <person name="Giersch R.M."/>
            <person name="Beal B.F."/>
            <person name="Arriagada G."/>
            <person name="Davis B.W."/>
            <person name="Ostrander E.A."/>
            <person name="Goff S.P."/>
            <person name="Metzger M.J."/>
        </authorList>
    </citation>
    <scope>NUCLEOTIDE SEQUENCE</scope>
    <source>
        <strain evidence="1">MELC-2E11</strain>
        <tissue evidence="1">Siphon/mantle</tissue>
    </source>
</reference>
<dbReference type="EMBL" id="CP111015">
    <property type="protein sequence ID" value="WAR01920.1"/>
    <property type="molecule type" value="Genomic_DNA"/>
</dbReference>
<protein>
    <recommendedName>
        <fullName evidence="3">Interferon-related developmental regulator N-terminal domain-containing protein</fullName>
    </recommendedName>
</protein>
<evidence type="ECO:0000313" key="2">
    <source>
        <dbReference type="Proteomes" id="UP001164746"/>
    </source>
</evidence>
<evidence type="ECO:0000313" key="1">
    <source>
        <dbReference type="EMBL" id="WAR01920.1"/>
    </source>
</evidence>
<dbReference type="Proteomes" id="UP001164746">
    <property type="component" value="Chromosome 4"/>
</dbReference>
<organism evidence="1 2">
    <name type="scientific">Mya arenaria</name>
    <name type="common">Soft-shell clam</name>
    <dbReference type="NCBI Taxonomy" id="6604"/>
    <lineage>
        <taxon>Eukaryota</taxon>
        <taxon>Metazoa</taxon>
        <taxon>Spiralia</taxon>
        <taxon>Lophotrochozoa</taxon>
        <taxon>Mollusca</taxon>
        <taxon>Bivalvia</taxon>
        <taxon>Autobranchia</taxon>
        <taxon>Heteroconchia</taxon>
        <taxon>Euheterodonta</taxon>
        <taxon>Imparidentia</taxon>
        <taxon>Neoheterodontei</taxon>
        <taxon>Myida</taxon>
        <taxon>Myoidea</taxon>
        <taxon>Myidae</taxon>
        <taxon>Mya</taxon>
    </lineage>
</organism>
<gene>
    <name evidence="1" type="ORF">MAR_008478</name>
</gene>